<dbReference type="PANTHER" id="PTHR23503:SF8">
    <property type="entry name" value="FACILITATED GLUCOSE TRANSPORTER PROTEIN 1"/>
    <property type="match status" value="1"/>
</dbReference>
<dbReference type="InterPro" id="IPR020846">
    <property type="entry name" value="MFS_dom"/>
</dbReference>
<dbReference type="PROSITE" id="PS50850">
    <property type="entry name" value="MFS"/>
    <property type="match status" value="1"/>
</dbReference>
<evidence type="ECO:0000256" key="9">
    <source>
        <dbReference type="ARBA" id="ARBA00044656"/>
    </source>
</evidence>
<comment type="caution">
    <text evidence="16">The sequence shown here is derived from an EMBL/GenBank/DDBJ whole genome shotgun (WGS) entry which is preliminary data.</text>
</comment>
<feature type="transmembrane region" description="Helical" evidence="14">
    <location>
        <begin position="416"/>
        <end position="436"/>
    </location>
</feature>
<evidence type="ECO:0000313" key="16">
    <source>
        <dbReference type="EMBL" id="GMF09162.1"/>
    </source>
</evidence>
<dbReference type="GO" id="GO:0016020">
    <property type="term" value="C:membrane"/>
    <property type="evidence" value="ECO:0007669"/>
    <property type="project" value="UniProtKB-SubCell"/>
</dbReference>
<comment type="catalytic activity">
    <reaction evidence="12">
        <text>D-fructose(out) = D-fructose(in)</text>
        <dbReference type="Rhea" id="RHEA:60372"/>
        <dbReference type="ChEBI" id="CHEBI:37721"/>
    </reaction>
    <physiologicalReaction direction="left-to-right" evidence="12">
        <dbReference type="Rhea" id="RHEA:60373"/>
    </physiologicalReaction>
</comment>
<evidence type="ECO:0000256" key="7">
    <source>
        <dbReference type="ARBA" id="ARBA00044637"/>
    </source>
</evidence>
<sequence length="538" mass="58509">MPPQTVSDDMYSEVATPTTFNKANKAAERSIKPNFILYSSVLVALLQPFQSGWSTSQTNLTQYNDTAQCNARPVVEGTCLMFPGHTKLEWTFAVNAWIFGGMIGSLFCGHFSDMWGRKKLLFVNCAFIIVGAVIQAAVSNIWAFAVGRVVAVHQRAVAAAPSQHSGSGGWRYLAGFPIILAATFLLLAPKMCVESPAWLLMKNRRAEAKEIIARLYGEENVQVALNWLESSNKANQSEFGEVNNETEVKESLFSPRYRKQLAAAILLSCAQQLSGINAVFYYSSSIFADAGISDSRIGTLIIDFINIFPGFAAGALAVRFGNRQMILWGIASMCIMAVCMTIAFLVNVSALSIVFTALYVIAFGATLGPLVWVVTADLFPDSIRASGSSFCIGINWLCNLVVGVAYPYISDALDDYAYLPFVVLLVIFYLLALKLVPETSGKSSEEIQAEFDSRRAHEGAVGPPASGKVQLGGTRVLARNSKFKWKLPSGTPLNSRIQTGFPTSHVLARGRVALFQDPGSVLDVVVPVTDFRLRNAGR</sequence>
<keyword evidence="4 14" id="KW-0812">Transmembrane</keyword>
<dbReference type="Gene3D" id="1.20.1250.20">
    <property type="entry name" value="MFS general substrate transporter like domains"/>
    <property type="match status" value="2"/>
</dbReference>
<evidence type="ECO:0000256" key="3">
    <source>
        <dbReference type="ARBA" id="ARBA00022448"/>
    </source>
</evidence>
<gene>
    <name evidence="16" type="ORF">Plil01_000009100</name>
</gene>
<evidence type="ECO:0000259" key="15">
    <source>
        <dbReference type="PROSITE" id="PS50850"/>
    </source>
</evidence>
<evidence type="ECO:0000256" key="4">
    <source>
        <dbReference type="ARBA" id="ARBA00022692"/>
    </source>
</evidence>
<feature type="transmembrane region" description="Helical" evidence="14">
    <location>
        <begin position="387"/>
        <end position="410"/>
    </location>
</feature>
<name>A0A9W6T9N9_9STRA</name>
<evidence type="ECO:0000256" key="8">
    <source>
        <dbReference type="ARBA" id="ARBA00044648"/>
    </source>
</evidence>
<evidence type="ECO:0000313" key="17">
    <source>
        <dbReference type="Proteomes" id="UP001165083"/>
    </source>
</evidence>
<protein>
    <recommendedName>
        <fullName evidence="13">Hexose transporter 1</fullName>
    </recommendedName>
</protein>
<keyword evidence="17" id="KW-1185">Reference proteome</keyword>
<feature type="transmembrane region" description="Helical" evidence="14">
    <location>
        <begin position="352"/>
        <end position="375"/>
    </location>
</feature>
<evidence type="ECO:0000256" key="2">
    <source>
        <dbReference type="ARBA" id="ARBA00011738"/>
    </source>
</evidence>
<dbReference type="SUPFAM" id="SSF103473">
    <property type="entry name" value="MFS general substrate transporter"/>
    <property type="match status" value="1"/>
</dbReference>
<organism evidence="16 17">
    <name type="scientific">Phytophthora lilii</name>
    <dbReference type="NCBI Taxonomy" id="2077276"/>
    <lineage>
        <taxon>Eukaryota</taxon>
        <taxon>Sar</taxon>
        <taxon>Stramenopiles</taxon>
        <taxon>Oomycota</taxon>
        <taxon>Peronosporomycetes</taxon>
        <taxon>Peronosporales</taxon>
        <taxon>Peronosporaceae</taxon>
        <taxon>Phytophthora</taxon>
    </lineage>
</organism>
<dbReference type="OrthoDB" id="94354at2759"/>
<keyword evidence="3" id="KW-0813">Transport</keyword>
<comment type="catalytic activity">
    <reaction evidence="10">
        <text>D-mannose(out) = D-mannose(in)</text>
        <dbReference type="Rhea" id="RHEA:78391"/>
        <dbReference type="ChEBI" id="CHEBI:4208"/>
    </reaction>
    <physiologicalReaction direction="left-to-right" evidence="10">
        <dbReference type="Rhea" id="RHEA:78392"/>
    </physiologicalReaction>
</comment>
<dbReference type="GO" id="GO:0015149">
    <property type="term" value="F:hexose transmembrane transporter activity"/>
    <property type="evidence" value="ECO:0007669"/>
    <property type="project" value="TreeGrafter"/>
</dbReference>
<dbReference type="InterPro" id="IPR005828">
    <property type="entry name" value="MFS_sugar_transport-like"/>
</dbReference>
<comment type="catalytic activity">
    <reaction evidence="11">
        <text>D-glucosamine(out) = D-glucosamine(in)</text>
        <dbReference type="Rhea" id="RHEA:78423"/>
        <dbReference type="ChEBI" id="CHEBI:58723"/>
    </reaction>
    <physiologicalReaction direction="left-to-right" evidence="11">
        <dbReference type="Rhea" id="RHEA:78424"/>
    </physiologicalReaction>
</comment>
<evidence type="ECO:0000256" key="1">
    <source>
        <dbReference type="ARBA" id="ARBA00004141"/>
    </source>
</evidence>
<evidence type="ECO:0000256" key="6">
    <source>
        <dbReference type="ARBA" id="ARBA00023136"/>
    </source>
</evidence>
<dbReference type="InterPro" id="IPR045263">
    <property type="entry name" value="GLUT"/>
</dbReference>
<feature type="transmembrane region" description="Helical" evidence="14">
    <location>
        <begin position="325"/>
        <end position="346"/>
    </location>
</feature>
<proteinExistence type="predicted"/>
<dbReference type="Proteomes" id="UP001165083">
    <property type="component" value="Unassembled WGS sequence"/>
</dbReference>
<accession>A0A9W6T9N9</accession>
<evidence type="ECO:0000256" key="14">
    <source>
        <dbReference type="SAM" id="Phobius"/>
    </source>
</evidence>
<dbReference type="PRINTS" id="PR00171">
    <property type="entry name" value="SUGRTRNSPORT"/>
</dbReference>
<keyword evidence="5 14" id="KW-1133">Transmembrane helix</keyword>
<feature type="transmembrane region" description="Helical" evidence="14">
    <location>
        <begin position="261"/>
        <end position="282"/>
    </location>
</feature>
<feature type="transmembrane region" description="Helical" evidence="14">
    <location>
        <begin position="90"/>
        <end position="109"/>
    </location>
</feature>
<comment type="catalytic activity">
    <reaction evidence="9">
        <text>D-xylose(out) = D-xylose(in)</text>
        <dbReference type="Rhea" id="RHEA:78427"/>
        <dbReference type="ChEBI" id="CHEBI:53455"/>
    </reaction>
    <physiologicalReaction direction="left-to-right" evidence="9">
        <dbReference type="Rhea" id="RHEA:78428"/>
    </physiologicalReaction>
</comment>
<evidence type="ECO:0000256" key="5">
    <source>
        <dbReference type="ARBA" id="ARBA00022989"/>
    </source>
</evidence>
<evidence type="ECO:0000256" key="13">
    <source>
        <dbReference type="ARBA" id="ARBA00044780"/>
    </source>
</evidence>
<feature type="domain" description="Major facilitator superfamily (MFS) profile" evidence="15">
    <location>
        <begin position="40"/>
        <end position="440"/>
    </location>
</feature>
<evidence type="ECO:0000256" key="12">
    <source>
        <dbReference type="ARBA" id="ARBA00044710"/>
    </source>
</evidence>
<dbReference type="PANTHER" id="PTHR23503">
    <property type="entry name" value="SOLUTE CARRIER FAMILY 2"/>
    <property type="match status" value="1"/>
</dbReference>
<dbReference type="InterPro" id="IPR003663">
    <property type="entry name" value="Sugar/inositol_transpt"/>
</dbReference>
<comment type="subunit">
    <text evidence="2">Homodimer.</text>
</comment>
<feature type="transmembrane region" description="Helical" evidence="14">
    <location>
        <begin position="121"/>
        <end position="145"/>
    </location>
</feature>
<feature type="transmembrane region" description="Helical" evidence="14">
    <location>
        <begin position="170"/>
        <end position="188"/>
    </location>
</feature>
<evidence type="ECO:0000256" key="11">
    <source>
        <dbReference type="ARBA" id="ARBA00044668"/>
    </source>
</evidence>
<dbReference type="EMBL" id="BSXW01000003">
    <property type="protein sequence ID" value="GMF09162.1"/>
    <property type="molecule type" value="Genomic_DNA"/>
</dbReference>
<comment type="subcellular location">
    <subcellularLocation>
        <location evidence="1">Membrane</location>
        <topology evidence="1">Multi-pass membrane protein</topology>
    </subcellularLocation>
</comment>
<feature type="transmembrane region" description="Helical" evidence="14">
    <location>
        <begin position="297"/>
        <end position="318"/>
    </location>
</feature>
<comment type="catalytic activity">
    <reaction evidence="8">
        <text>D-glucose(out) = D-glucose(in)</text>
        <dbReference type="Rhea" id="RHEA:60376"/>
        <dbReference type="ChEBI" id="CHEBI:4167"/>
    </reaction>
    <physiologicalReaction direction="left-to-right" evidence="8">
        <dbReference type="Rhea" id="RHEA:60377"/>
    </physiologicalReaction>
</comment>
<evidence type="ECO:0000256" key="10">
    <source>
        <dbReference type="ARBA" id="ARBA00044662"/>
    </source>
</evidence>
<comment type="catalytic activity">
    <reaction evidence="7">
        <text>D-galactose(in) = D-galactose(out)</text>
        <dbReference type="Rhea" id="RHEA:34915"/>
        <dbReference type="ChEBI" id="CHEBI:4139"/>
    </reaction>
    <physiologicalReaction direction="right-to-left" evidence="7">
        <dbReference type="Rhea" id="RHEA:34917"/>
    </physiologicalReaction>
</comment>
<keyword evidence="6 14" id="KW-0472">Membrane</keyword>
<dbReference type="InterPro" id="IPR036259">
    <property type="entry name" value="MFS_trans_sf"/>
</dbReference>
<dbReference type="Pfam" id="PF00083">
    <property type="entry name" value="Sugar_tr"/>
    <property type="match status" value="2"/>
</dbReference>
<dbReference type="AlphaFoldDB" id="A0A9W6T9N9"/>
<reference evidence="16" key="1">
    <citation type="submission" date="2023-04" db="EMBL/GenBank/DDBJ databases">
        <title>Phytophthora lilii NBRC 32176.</title>
        <authorList>
            <person name="Ichikawa N."/>
            <person name="Sato H."/>
            <person name="Tonouchi N."/>
        </authorList>
    </citation>
    <scope>NUCLEOTIDE SEQUENCE</scope>
    <source>
        <strain evidence="16">NBRC 32176</strain>
    </source>
</reference>